<keyword evidence="2 4" id="KW-0238">DNA-binding</keyword>
<reference evidence="7" key="1">
    <citation type="submission" date="2023-07" db="EMBL/GenBank/DDBJ databases">
        <title>30 novel species of actinomycetes from the DSMZ collection.</title>
        <authorList>
            <person name="Nouioui I."/>
        </authorList>
    </citation>
    <scope>NUCLEOTIDE SEQUENCE [LARGE SCALE GENOMIC DNA]</scope>
    <source>
        <strain evidence="7">DSM 44399</strain>
    </source>
</reference>
<dbReference type="SUPFAM" id="SSF48498">
    <property type="entry name" value="Tetracyclin repressor-like, C-terminal domain"/>
    <property type="match status" value="1"/>
</dbReference>
<dbReference type="Gene3D" id="1.10.357.10">
    <property type="entry name" value="Tetracycline Repressor, domain 2"/>
    <property type="match status" value="1"/>
</dbReference>
<dbReference type="Pfam" id="PF00440">
    <property type="entry name" value="TetR_N"/>
    <property type="match status" value="1"/>
</dbReference>
<evidence type="ECO:0000256" key="3">
    <source>
        <dbReference type="ARBA" id="ARBA00023163"/>
    </source>
</evidence>
<keyword evidence="1" id="KW-0805">Transcription regulation</keyword>
<organism evidence="6 7">
    <name type="scientific">Jatrophihabitans lederbergiae</name>
    <dbReference type="NCBI Taxonomy" id="3075547"/>
    <lineage>
        <taxon>Bacteria</taxon>
        <taxon>Bacillati</taxon>
        <taxon>Actinomycetota</taxon>
        <taxon>Actinomycetes</taxon>
        <taxon>Jatrophihabitantales</taxon>
        <taxon>Jatrophihabitantaceae</taxon>
        <taxon>Jatrophihabitans</taxon>
    </lineage>
</organism>
<evidence type="ECO:0000256" key="4">
    <source>
        <dbReference type="PROSITE-ProRule" id="PRU00335"/>
    </source>
</evidence>
<evidence type="ECO:0000256" key="1">
    <source>
        <dbReference type="ARBA" id="ARBA00023015"/>
    </source>
</evidence>
<dbReference type="InterPro" id="IPR009057">
    <property type="entry name" value="Homeodomain-like_sf"/>
</dbReference>
<keyword evidence="7" id="KW-1185">Reference proteome</keyword>
<dbReference type="Pfam" id="PF02909">
    <property type="entry name" value="TetR_C_1"/>
    <property type="match status" value="1"/>
</dbReference>
<dbReference type="PANTHER" id="PTHR30055:SF151">
    <property type="entry name" value="TRANSCRIPTIONAL REGULATORY PROTEIN"/>
    <property type="match status" value="1"/>
</dbReference>
<comment type="caution">
    <text evidence="6">The sequence shown here is derived from an EMBL/GenBank/DDBJ whole genome shotgun (WGS) entry which is preliminary data.</text>
</comment>
<dbReference type="InterPro" id="IPR001647">
    <property type="entry name" value="HTH_TetR"/>
</dbReference>
<evidence type="ECO:0000259" key="5">
    <source>
        <dbReference type="PROSITE" id="PS50977"/>
    </source>
</evidence>
<gene>
    <name evidence="6" type="ORF">RM423_22080</name>
</gene>
<dbReference type="InterPro" id="IPR036271">
    <property type="entry name" value="Tet_transcr_reg_TetR-rel_C_sf"/>
</dbReference>
<dbReference type="InterPro" id="IPR050109">
    <property type="entry name" value="HTH-type_TetR-like_transc_reg"/>
</dbReference>
<sequence>MSSSGSASSAVEQSGARRGTPTTLEHLVDVALDICMTRGVEAVSMRAVANRLNISPMTIYRFVASKEALLDETVLRVLDRFETPRHVRDGWDQRILGSLGAWRALLLDHPGIVQILVGRRMPADSKGLARLEEDVLTSLDLAGVTGAPAARAFWQILAHAFGHIVFELPRAALTLPEQRLACERMARVASERGFLHVHALAAELNSLEVRGTFEDSMHVFLQGVAACHGRDTSGK</sequence>
<protein>
    <submittedName>
        <fullName evidence="6">TetR/AcrR family transcriptional regulator</fullName>
    </submittedName>
</protein>
<name>A0ABU2JGG1_9ACTN</name>
<evidence type="ECO:0000313" key="7">
    <source>
        <dbReference type="Proteomes" id="UP001183176"/>
    </source>
</evidence>
<dbReference type="EMBL" id="JAVREH010000067">
    <property type="protein sequence ID" value="MDT0264065.1"/>
    <property type="molecule type" value="Genomic_DNA"/>
</dbReference>
<dbReference type="RefSeq" id="WP_311425208.1">
    <property type="nucleotide sequence ID" value="NZ_JAVREH010000067.1"/>
</dbReference>
<feature type="domain" description="HTH tetR-type" evidence="5">
    <location>
        <begin position="21"/>
        <end position="81"/>
    </location>
</feature>
<keyword evidence="3" id="KW-0804">Transcription</keyword>
<feature type="DNA-binding region" description="H-T-H motif" evidence="4">
    <location>
        <begin position="44"/>
        <end position="63"/>
    </location>
</feature>
<evidence type="ECO:0000256" key="2">
    <source>
        <dbReference type="ARBA" id="ARBA00023125"/>
    </source>
</evidence>
<dbReference type="InterPro" id="IPR004111">
    <property type="entry name" value="Repressor_TetR_C"/>
</dbReference>
<dbReference type="SUPFAM" id="SSF46689">
    <property type="entry name" value="Homeodomain-like"/>
    <property type="match status" value="1"/>
</dbReference>
<dbReference type="Proteomes" id="UP001183176">
    <property type="component" value="Unassembled WGS sequence"/>
</dbReference>
<proteinExistence type="predicted"/>
<dbReference type="PANTHER" id="PTHR30055">
    <property type="entry name" value="HTH-TYPE TRANSCRIPTIONAL REGULATOR RUTR"/>
    <property type="match status" value="1"/>
</dbReference>
<accession>A0ABU2JGG1</accession>
<dbReference type="PROSITE" id="PS50977">
    <property type="entry name" value="HTH_TETR_2"/>
    <property type="match status" value="1"/>
</dbReference>
<evidence type="ECO:0000313" key="6">
    <source>
        <dbReference type="EMBL" id="MDT0264065.1"/>
    </source>
</evidence>